<dbReference type="Gene3D" id="3.40.720.10">
    <property type="entry name" value="Alkaline Phosphatase, subunit A"/>
    <property type="match status" value="1"/>
</dbReference>
<dbReference type="EMBL" id="PETL01000311">
    <property type="protein sequence ID" value="PIV63617.1"/>
    <property type="molecule type" value="Genomic_DNA"/>
</dbReference>
<comment type="caution">
    <text evidence="2">The sequence shown here is derived from an EMBL/GenBank/DDBJ whole genome shotgun (WGS) entry which is preliminary data.</text>
</comment>
<dbReference type="InterPro" id="IPR000917">
    <property type="entry name" value="Sulfatase_N"/>
</dbReference>
<evidence type="ECO:0000313" key="2">
    <source>
        <dbReference type="EMBL" id="PIV63617.1"/>
    </source>
</evidence>
<dbReference type="InterPro" id="IPR017850">
    <property type="entry name" value="Alkaline_phosphatase_core_sf"/>
</dbReference>
<organism evidence="2 3">
    <name type="scientific">bacterium (Candidatus Ratteibacteria) CG01_land_8_20_14_3_00_40_19</name>
    <dbReference type="NCBI Taxonomy" id="2014290"/>
    <lineage>
        <taxon>Bacteria</taxon>
        <taxon>Candidatus Ratteibacteria</taxon>
    </lineage>
</organism>
<name>A0A2M7E797_9BACT</name>
<dbReference type="Pfam" id="PF00884">
    <property type="entry name" value="Sulfatase"/>
    <property type="match status" value="1"/>
</dbReference>
<feature type="domain" description="Sulfatase N-terminal" evidence="1">
    <location>
        <begin position="4"/>
        <end position="95"/>
    </location>
</feature>
<evidence type="ECO:0000259" key="1">
    <source>
        <dbReference type="Pfam" id="PF00884"/>
    </source>
</evidence>
<proteinExistence type="predicted"/>
<gene>
    <name evidence="2" type="ORF">COS11_06485</name>
</gene>
<dbReference type="Proteomes" id="UP000228886">
    <property type="component" value="Unassembled WGS sequence"/>
</dbReference>
<evidence type="ECO:0000313" key="3">
    <source>
        <dbReference type="Proteomes" id="UP000228886"/>
    </source>
</evidence>
<dbReference type="PANTHER" id="PTHR43108:SF8">
    <property type="entry name" value="SD21168P"/>
    <property type="match status" value="1"/>
</dbReference>
<accession>A0A2M7E797</accession>
<reference evidence="3" key="1">
    <citation type="submission" date="2017-09" db="EMBL/GenBank/DDBJ databases">
        <title>Depth-based differentiation of microbial function through sediment-hosted aquifers and enrichment of novel symbionts in the deep terrestrial subsurface.</title>
        <authorList>
            <person name="Probst A.J."/>
            <person name="Ladd B."/>
            <person name="Jarett J.K."/>
            <person name="Geller-Mcgrath D.E."/>
            <person name="Sieber C.M.K."/>
            <person name="Emerson J.B."/>
            <person name="Anantharaman K."/>
            <person name="Thomas B.C."/>
            <person name="Malmstrom R."/>
            <person name="Stieglmeier M."/>
            <person name="Klingl A."/>
            <person name="Woyke T."/>
            <person name="Ryan C.M."/>
            <person name="Banfield J.F."/>
        </authorList>
    </citation>
    <scope>NUCLEOTIDE SEQUENCE [LARGE SCALE GENOMIC DNA]</scope>
</reference>
<protein>
    <recommendedName>
        <fullName evidence="1">Sulfatase N-terminal domain-containing protein</fullName>
    </recommendedName>
</protein>
<dbReference type="PANTHER" id="PTHR43108">
    <property type="entry name" value="N-ACETYLGLUCOSAMINE-6-SULFATASE FAMILY MEMBER"/>
    <property type="match status" value="1"/>
</dbReference>
<dbReference type="SUPFAM" id="SSF53649">
    <property type="entry name" value="Alkaline phosphatase-like"/>
    <property type="match status" value="1"/>
</dbReference>
<dbReference type="AlphaFoldDB" id="A0A2M7E797"/>
<sequence length="236" mass="26914">MSRDLFTGRLFQKIEDLGLLENTAVIFTTDHGFYHGEHGLMGKSIITEKYQGLAPLYEEVTHIPLMIHLPKIKPQRISGFVQPPDLTTTIVELAKAKDPGTMEGKSLLPLIKEKEKIRNFVVSSPSIIHGSAGGQRVTVTIKDWVFIYGLKEKEERAYETRIVDGKVRTQKSLGKKVEPELYHLSFDPGQKKNIFSKHKDIARKLHSQLIKFNCIGIFFLTFIHELTRMNTKKTII</sequence>